<dbReference type="RefSeq" id="WP_008844955.1">
    <property type="nucleotide sequence ID" value="NZ_BAEN01000049.1"/>
</dbReference>
<evidence type="ECO:0000256" key="9">
    <source>
        <dbReference type="PROSITE-ProRule" id="PRU00339"/>
    </source>
</evidence>
<keyword evidence="2" id="KW-1003">Cell membrane</keyword>
<dbReference type="InterPro" id="IPR019734">
    <property type="entry name" value="TPR_rpt"/>
</dbReference>
<dbReference type="PIRSF" id="PIRSF006170">
    <property type="entry name" value="YfgM"/>
    <property type="match status" value="1"/>
</dbReference>
<comment type="caution">
    <text evidence="12">The sequence shown here is derived from an EMBL/GenBank/DDBJ whole genome shotgun (WGS) entry which is preliminary data.</text>
</comment>
<accession>K6YV53</accession>
<evidence type="ECO:0000313" key="13">
    <source>
        <dbReference type="Proteomes" id="UP000006334"/>
    </source>
</evidence>
<keyword evidence="9" id="KW-0802">TPR repeat</keyword>
<dbReference type="InterPro" id="IPR018704">
    <property type="entry name" value="SecYEG/CpoB_TPR"/>
</dbReference>
<dbReference type="InterPro" id="IPR026039">
    <property type="entry name" value="YfgM"/>
</dbReference>
<dbReference type="Proteomes" id="UP000006334">
    <property type="component" value="Unassembled WGS sequence"/>
</dbReference>
<evidence type="ECO:0000313" key="12">
    <source>
        <dbReference type="EMBL" id="GAC15150.1"/>
    </source>
</evidence>
<comment type="similarity">
    <text evidence="7">Belongs to the YfgM family.</text>
</comment>
<keyword evidence="3 10" id="KW-0812">Transmembrane</keyword>
<feature type="transmembrane region" description="Helical" evidence="10">
    <location>
        <begin position="21"/>
        <end position="42"/>
    </location>
</feature>
<dbReference type="GO" id="GO:0044877">
    <property type="term" value="F:protein-containing complex binding"/>
    <property type="evidence" value="ECO:0007669"/>
    <property type="project" value="InterPro"/>
</dbReference>
<dbReference type="PROSITE" id="PS50005">
    <property type="entry name" value="TPR"/>
    <property type="match status" value="1"/>
</dbReference>
<reference evidence="12 13" key="1">
    <citation type="journal article" date="2017" name="Antonie Van Leeuwenhoek">
        <title>Rhizobium rhizosphaerae sp. nov., a novel species isolated from rice rhizosphere.</title>
        <authorList>
            <person name="Zhao J.J."/>
            <person name="Zhang J."/>
            <person name="Zhang R.J."/>
            <person name="Zhang C.W."/>
            <person name="Yin H.Q."/>
            <person name="Zhang X.X."/>
        </authorList>
    </citation>
    <scope>NUCLEOTIDE SEQUENCE [LARGE SCALE GENOMIC DNA]</scope>
    <source>
        <strain evidence="12 13">E3</strain>
    </source>
</reference>
<evidence type="ECO:0000256" key="7">
    <source>
        <dbReference type="ARBA" id="ARBA00024197"/>
    </source>
</evidence>
<keyword evidence="13" id="KW-1185">Reference proteome</keyword>
<dbReference type="eggNOG" id="COG2976">
    <property type="taxonomic scope" value="Bacteria"/>
</dbReference>
<name>K6YV53_9ALTE</name>
<dbReference type="GO" id="GO:0005886">
    <property type="term" value="C:plasma membrane"/>
    <property type="evidence" value="ECO:0007669"/>
    <property type="project" value="UniProtKB-SubCell"/>
</dbReference>
<dbReference type="SUPFAM" id="SSF48452">
    <property type="entry name" value="TPR-like"/>
    <property type="match status" value="1"/>
</dbReference>
<keyword evidence="5 10" id="KW-0472">Membrane</keyword>
<gene>
    <name evidence="12" type="ORF">GLIP_2524</name>
</gene>
<comment type="subcellular location">
    <subcellularLocation>
        <location evidence="1">Cell membrane</location>
        <topology evidence="1">Single-pass type II membrane protein</topology>
    </subcellularLocation>
</comment>
<protein>
    <recommendedName>
        <fullName evidence="8">Ancillary SecYEG translocon subunit</fullName>
    </recommendedName>
</protein>
<dbReference type="PANTHER" id="PTHR38035">
    <property type="entry name" value="UPF0070 PROTEIN YFGM"/>
    <property type="match status" value="1"/>
</dbReference>
<evidence type="ECO:0000256" key="1">
    <source>
        <dbReference type="ARBA" id="ARBA00004401"/>
    </source>
</evidence>
<evidence type="ECO:0000256" key="8">
    <source>
        <dbReference type="ARBA" id="ARBA00024235"/>
    </source>
</evidence>
<sequence length="204" mass="22283">MEQLATEEQQVEAIKRFWRENGLAIAVGVVLGVGGLYGWRYYNDTQIAEKEAASKSYELVTTTLTADNTEKAQAFVENNDSGYSILTALQLAKLSVEKGELEKAAGHLKFVADNASDAAIKSVANLRLARVQNALSQFDEAMASLTLVTQDAFAAQVDEIKGDIYVNQEQFDDAKKAYNDSLKINANNQLVKMKLDNLAVAING</sequence>
<evidence type="ECO:0000256" key="2">
    <source>
        <dbReference type="ARBA" id="ARBA00022475"/>
    </source>
</evidence>
<dbReference type="Pfam" id="PF09976">
    <property type="entry name" value="TPR_21"/>
    <property type="match status" value="1"/>
</dbReference>
<evidence type="ECO:0000256" key="3">
    <source>
        <dbReference type="ARBA" id="ARBA00022692"/>
    </source>
</evidence>
<evidence type="ECO:0000259" key="11">
    <source>
        <dbReference type="Pfam" id="PF09976"/>
    </source>
</evidence>
<evidence type="ECO:0000256" key="10">
    <source>
        <dbReference type="SAM" id="Phobius"/>
    </source>
</evidence>
<evidence type="ECO:0000256" key="6">
    <source>
        <dbReference type="ARBA" id="ARBA00023186"/>
    </source>
</evidence>
<keyword evidence="4 10" id="KW-1133">Transmembrane helix</keyword>
<dbReference type="STRING" id="1127673.GLIP_2524"/>
<dbReference type="EMBL" id="BAEN01000049">
    <property type="protein sequence ID" value="GAC15150.1"/>
    <property type="molecule type" value="Genomic_DNA"/>
</dbReference>
<keyword evidence="6" id="KW-0143">Chaperone</keyword>
<organism evidence="12 13">
    <name type="scientific">Aliiglaciecola lipolytica E3</name>
    <dbReference type="NCBI Taxonomy" id="1127673"/>
    <lineage>
        <taxon>Bacteria</taxon>
        <taxon>Pseudomonadati</taxon>
        <taxon>Pseudomonadota</taxon>
        <taxon>Gammaproteobacteria</taxon>
        <taxon>Alteromonadales</taxon>
        <taxon>Alteromonadaceae</taxon>
        <taxon>Aliiglaciecola</taxon>
    </lineage>
</organism>
<dbReference type="InterPro" id="IPR011990">
    <property type="entry name" value="TPR-like_helical_dom_sf"/>
</dbReference>
<dbReference type="AlphaFoldDB" id="K6YV53"/>
<dbReference type="OrthoDB" id="9789675at2"/>
<evidence type="ECO:0000256" key="4">
    <source>
        <dbReference type="ARBA" id="ARBA00022989"/>
    </source>
</evidence>
<dbReference type="PANTHER" id="PTHR38035:SF1">
    <property type="entry name" value="ANCILLARY SECYEG TRANSLOCON SUBUNIT"/>
    <property type="match status" value="1"/>
</dbReference>
<feature type="domain" description="Ancillary SecYEG translocon subunit/Cell division coordinator CpoB TPR" evidence="11">
    <location>
        <begin position="15"/>
        <end position="199"/>
    </location>
</feature>
<proteinExistence type="inferred from homology"/>
<dbReference type="Gene3D" id="1.25.40.10">
    <property type="entry name" value="Tetratricopeptide repeat domain"/>
    <property type="match status" value="1"/>
</dbReference>
<feature type="repeat" description="TPR" evidence="9">
    <location>
        <begin position="155"/>
        <end position="188"/>
    </location>
</feature>
<evidence type="ECO:0000256" key="5">
    <source>
        <dbReference type="ARBA" id="ARBA00023136"/>
    </source>
</evidence>